<keyword evidence="2" id="KW-1185">Reference proteome</keyword>
<comment type="caution">
    <text evidence="1">The sequence shown here is derived from an EMBL/GenBank/DDBJ whole genome shotgun (WGS) entry which is preliminary data.</text>
</comment>
<evidence type="ECO:0000313" key="2">
    <source>
        <dbReference type="Proteomes" id="UP001314170"/>
    </source>
</evidence>
<evidence type="ECO:0000313" key="1">
    <source>
        <dbReference type="EMBL" id="CAK7332769.1"/>
    </source>
</evidence>
<protein>
    <submittedName>
        <fullName evidence="1">Uncharacterized protein</fullName>
    </submittedName>
</protein>
<name>A0AAV1RG66_9ROSI</name>
<gene>
    <name evidence="1" type="ORF">DCAF_LOCUS9149</name>
</gene>
<proteinExistence type="predicted"/>
<dbReference type="AlphaFoldDB" id="A0AAV1RG66"/>
<dbReference type="EMBL" id="CAWUPB010000913">
    <property type="protein sequence ID" value="CAK7332769.1"/>
    <property type="molecule type" value="Genomic_DNA"/>
</dbReference>
<sequence>MKSIEELGVHHYDILWDNPPNNHTRGFGMNSEDMSSTLHVFDDFEEEEEEWEAMKCHDDETKFEEDIKKLKML</sequence>
<reference evidence="1 2" key="1">
    <citation type="submission" date="2024-01" db="EMBL/GenBank/DDBJ databases">
        <authorList>
            <person name="Waweru B."/>
        </authorList>
    </citation>
    <scope>NUCLEOTIDE SEQUENCE [LARGE SCALE GENOMIC DNA]</scope>
</reference>
<accession>A0AAV1RG66</accession>
<dbReference type="Proteomes" id="UP001314170">
    <property type="component" value="Unassembled WGS sequence"/>
</dbReference>
<organism evidence="1 2">
    <name type="scientific">Dovyalis caffra</name>
    <dbReference type="NCBI Taxonomy" id="77055"/>
    <lineage>
        <taxon>Eukaryota</taxon>
        <taxon>Viridiplantae</taxon>
        <taxon>Streptophyta</taxon>
        <taxon>Embryophyta</taxon>
        <taxon>Tracheophyta</taxon>
        <taxon>Spermatophyta</taxon>
        <taxon>Magnoliopsida</taxon>
        <taxon>eudicotyledons</taxon>
        <taxon>Gunneridae</taxon>
        <taxon>Pentapetalae</taxon>
        <taxon>rosids</taxon>
        <taxon>fabids</taxon>
        <taxon>Malpighiales</taxon>
        <taxon>Salicaceae</taxon>
        <taxon>Flacourtieae</taxon>
        <taxon>Dovyalis</taxon>
    </lineage>
</organism>